<evidence type="ECO:0000256" key="6">
    <source>
        <dbReference type="ARBA" id="ARBA00022989"/>
    </source>
</evidence>
<dbReference type="GO" id="GO:0005886">
    <property type="term" value="C:plasma membrane"/>
    <property type="evidence" value="ECO:0007669"/>
    <property type="project" value="UniProtKB-SubCell"/>
</dbReference>
<dbReference type="PANTHER" id="PTHR32196:SF21">
    <property type="entry name" value="ABC TRANSPORTER PERMEASE PROTEIN YPHD-RELATED"/>
    <property type="match status" value="1"/>
</dbReference>
<dbReference type="PANTHER" id="PTHR32196">
    <property type="entry name" value="ABC TRANSPORTER PERMEASE PROTEIN YPHD-RELATED-RELATED"/>
    <property type="match status" value="1"/>
</dbReference>
<dbReference type="InParanoid" id="A0A1Y5U1S2"/>
<keyword evidence="7 8" id="KW-0472">Membrane</keyword>
<keyword evidence="3" id="KW-1003">Cell membrane</keyword>
<keyword evidence="2" id="KW-0813">Transport</keyword>
<keyword evidence="6 8" id="KW-1133">Transmembrane helix</keyword>
<keyword evidence="10" id="KW-1185">Reference proteome</keyword>
<dbReference type="AlphaFoldDB" id="A0A1Y5U1S2"/>
<comment type="subcellular location">
    <subcellularLocation>
        <location evidence="1">Cell membrane</location>
        <topology evidence="1">Multi-pass membrane protein</topology>
    </subcellularLocation>
</comment>
<sequence length="332" mass="34259">MSDTAVPSARAGGYRPNQAVIVLGLTATLFVLLGASLPGFLALGNLFTLIRGVSILGILGLGMAVVVIGRGIDLSQIATLAVSAAIAVTLVNSGMPVSVGLAIGLVIAVVIGIANGFLISVIEIPALFTTLASTLFILGVTRAFVVPHYQVFLEPGHETFLTLGGALDNGLPMPVVAFVLAAVALHLFLSRTVLGRFIYAHGDNAQAARLSGIATRPLTMLEYGICSAFGYLGGAIMVASTSLIHLQIAESTMIFDVILVVVLGGVSLVGGRGNVLSVVAGTLLIGVLLNAMTILNLDLQTQDMIKGTVLLVAIMADSYFHPRDEETAKQGD</sequence>
<evidence type="ECO:0000313" key="9">
    <source>
        <dbReference type="EMBL" id="SLN76525.1"/>
    </source>
</evidence>
<dbReference type="Pfam" id="PF02653">
    <property type="entry name" value="BPD_transp_2"/>
    <property type="match status" value="1"/>
</dbReference>
<evidence type="ECO:0000313" key="10">
    <source>
        <dbReference type="Proteomes" id="UP000193200"/>
    </source>
</evidence>
<feature type="transmembrane region" description="Helical" evidence="8">
    <location>
        <begin position="97"/>
        <end position="119"/>
    </location>
</feature>
<evidence type="ECO:0000256" key="8">
    <source>
        <dbReference type="SAM" id="Phobius"/>
    </source>
</evidence>
<dbReference type="CDD" id="cd06579">
    <property type="entry name" value="TM_PBP1_transp_AraH_like"/>
    <property type="match status" value="1"/>
</dbReference>
<evidence type="ECO:0000256" key="4">
    <source>
        <dbReference type="ARBA" id="ARBA00022519"/>
    </source>
</evidence>
<evidence type="ECO:0000256" key="7">
    <source>
        <dbReference type="ARBA" id="ARBA00023136"/>
    </source>
</evidence>
<evidence type="ECO:0000256" key="2">
    <source>
        <dbReference type="ARBA" id="ARBA00022448"/>
    </source>
</evidence>
<dbReference type="OrthoDB" id="192433at2"/>
<feature type="transmembrane region" description="Helical" evidence="8">
    <location>
        <begin position="20"/>
        <end position="43"/>
    </location>
</feature>
<evidence type="ECO:0000256" key="5">
    <source>
        <dbReference type="ARBA" id="ARBA00022692"/>
    </source>
</evidence>
<protein>
    <submittedName>
        <fullName evidence="9">Ribose transport system permease protein RbsC</fullName>
    </submittedName>
</protein>
<reference evidence="9 10" key="1">
    <citation type="submission" date="2017-03" db="EMBL/GenBank/DDBJ databases">
        <authorList>
            <person name="Afonso C.L."/>
            <person name="Miller P.J."/>
            <person name="Scott M.A."/>
            <person name="Spackman E."/>
            <person name="Goraichik I."/>
            <person name="Dimitrov K.M."/>
            <person name="Suarez D.L."/>
            <person name="Swayne D.E."/>
        </authorList>
    </citation>
    <scope>NUCLEOTIDE SEQUENCE [LARGE SCALE GENOMIC DNA]</scope>
    <source>
        <strain evidence="9 10">CECT 7691</strain>
    </source>
</reference>
<keyword evidence="5 8" id="KW-0812">Transmembrane</keyword>
<accession>A0A1Y5U1S2</accession>
<feature type="transmembrane region" description="Helical" evidence="8">
    <location>
        <begin position="49"/>
        <end position="67"/>
    </location>
</feature>
<name>A0A1Y5U1S2_9PROT</name>
<feature type="transmembrane region" description="Helical" evidence="8">
    <location>
        <begin position="171"/>
        <end position="189"/>
    </location>
</feature>
<dbReference type="Proteomes" id="UP000193200">
    <property type="component" value="Unassembled WGS sequence"/>
</dbReference>
<evidence type="ECO:0000256" key="3">
    <source>
        <dbReference type="ARBA" id="ARBA00022475"/>
    </source>
</evidence>
<dbReference type="RefSeq" id="WP_085885471.1">
    <property type="nucleotide sequence ID" value="NZ_FWFR01000005.1"/>
</dbReference>
<dbReference type="InterPro" id="IPR001851">
    <property type="entry name" value="ABC_transp_permease"/>
</dbReference>
<evidence type="ECO:0000256" key="1">
    <source>
        <dbReference type="ARBA" id="ARBA00004651"/>
    </source>
</evidence>
<feature type="transmembrane region" description="Helical" evidence="8">
    <location>
        <begin position="276"/>
        <end position="297"/>
    </location>
</feature>
<proteinExistence type="predicted"/>
<dbReference type="EMBL" id="FWFR01000005">
    <property type="protein sequence ID" value="SLN76525.1"/>
    <property type="molecule type" value="Genomic_DNA"/>
</dbReference>
<feature type="transmembrane region" description="Helical" evidence="8">
    <location>
        <begin position="253"/>
        <end position="270"/>
    </location>
</feature>
<gene>
    <name evidence="9" type="primary">rbsC_7</name>
    <name evidence="9" type="ORF">OCH7691_04124</name>
</gene>
<keyword evidence="4" id="KW-0997">Cell inner membrane</keyword>
<feature type="transmembrane region" description="Helical" evidence="8">
    <location>
        <begin position="126"/>
        <end position="151"/>
    </location>
</feature>
<organism evidence="9 10">
    <name type="scientific">Oceanibacterium hippocampi</name>
    <dbReference type="NCBI Taxonomy" id="745714"/>
    <lineage>
        <taxon>Bacteria</taxon>
        <taxon>Pseudomonadati</taxon>
        <taxon>Pseudomonadota</taxon>
        <taxon>Alphaproteobacteria</taxon>
        <taxon>Sneathiellales</taxon>
        <taxon>Sneathiellaceae</taxon>
        <taxon>Oceanibacterium</taxon>
    </lineage>
</organism>
<feature type="transmembrane region" description="Helical" evidence="8">
    <location>
        <begin position="74"/>
        <end position="91"/>
    </location>
</feature>
<dbReference type="GO" id="GO:0022857">
    <property type="term" value="F:transmembrane transporter activity"/>
    <property type="evidence" value="ECO:0007669"/>
    <property type="project" value="InterPro"/>
</dbReference>